<proteinExistence type="predicted"/>
<organism evidence="1">
    <name type="scientific">Anguilla anguilla</name>
    <name type="common">European freshwater eel</name>
    <name type="synonym">Muraena anguilla</name>
    <dbReference type="NCBI Taxonomy" id="7936"/>
    <lineage>
        <taxon>Eukaryota</taxon>
        <taxon>Metazoa</taxon>
        <taxon>Chordata</taxon>
        <taxon>Craniata</taxon>
        <taxon>Vertebrata</taxon>
        <taxon>Euteleostomi</taxon>
        <taxon>Actinopterygii</taxon>
        <taxon>Neopterygii</taxon>
        <taxon>Teleostei</taxon>
        <taxon>Anguilliformes</taxon>
        <taxon>Anguillidae</taxon>
        <taxon>Anguilla</taxon>
    </lineage>
</organism>
<protein>
    <submittedName>
        <fullName evidence="1">Uncharacterized protein</fullName>
    </submittedName>
</protein>
<sequence>MRQVLSLYHSNRHRIEWRKKGYSLRDENEDSSEINTTKHLK</sequence>
<reference evidence="1" key="2">
    <citation type="journal article" date="2015" name="Fish Shellfish Immunol.">
        <title>Early steps in the European eel (Anguilla anguilla)-Vibrio vulnificus interaction in the gills: Role of the RtxA13 toxin.</title>
        <authorList>
            <person name="Callol A."/>
            <person name="Pajuelo D."/>
            <person name="Ebbesson L."/>
            <person name="Teles M."/>
            <person name="MacKenzie S."/>
            <person name="Amaro C."/>
        </authorList>
    </citation>
    <scope>NUCLEOTIDE SEQUENCE</scope>
</reference>
<name>A0A0E9TQM7_ANGAN</name>
<dbReference type="EMBL" id="GBXM01052850">
    <property type="protein sequence ID" value="JAH55727.1"/>
    <property type="molecule type" value="Transcribed_RNA"/>
</dbReference>
<evidence type="ECO:0000313" key="1">
    <source>
        <dbReference type="EMBL" id="JAH55727.1"/>
    </source>
</evidence>
<reference evidence="1" key="1">
    <citation type="submission" date="2014-11" db="EMBL/GenBank/DDBJ databases">
        <authorList>
            <person name="Amaro Gonzalez C."/>
        </authorList>
    </citation>
    <scope>NUCLEOTIDE SEQUENCE</scope>
</reference>
<accession>A0A0E9TQM7</accession>
<dbReference type="AlphaFoldDB" id="A0A0E9TQM7"/>